<gene>
    <name evidence="2" type="ORF">H0264_03950</name>
</gene>
<keyword evidence="3" id="KW-1185">Reference proteome</keyword>
<dbReference type="KEGG" id="nhu:H0264_03950"/>
<dbReference type="Proteomes" id="UP000515512">
    <property type="component" value="Chromosome"/>
</dbReference>
<sequence length="141" mass="15486">MSMERGLEEVARKARAVQEAIEQVRGYATVPGVRIEVTADGRITGLDIGHPQLAEAIAAAHARALRHASDQAADLRRELADDPTVALLTRRLLTEETAPPPASEPAPAAPRKPEPYDEFDDPDYENPYALPPDVQRRYGIR</sequence>
<protein>
    <recommendedName>
        <fullName evidence="4">YbaB/EbfC DNA-binding family protein</fullName>
    </recommendedName>
</protein>
<organism evidence="2 3">
    <name type="scientific">Nocardia huaxiensis</name>
    <dbReference type="NCBI Taxonomy" id="2755382"/>
    <lineage>
        <taxon>Bacteria</taxon>
        <taxon>Bacillati</taxon>
        <taxon>Actinomycetota</taxon>
        <taxon>Actinomycetes</taxon>
        <taxon>Mycobacteriales</taxon>
        <taxon>Nocardiaceae</taxon>
        <taxon>Nocardia</taxon>
    </lineage>
</organism>
<feature type="compositionally biased region" description="Pro residues" evidence="1">
    <location>
        <begin position="98"/>
        <end position="110"/>
    </location>
</feature>
<dbReference type="RefSeq" id="WP_181582698.1">
    <property type="nucleotide sequence ID" value="NZ_CP059399.1"/>
</dbReference>
<evidence type="ECO:0008006" key="4">
    <source>
        <dbReference type="Google" id="ProtNLM"/>
    </source>
</evidence>
<accession>A0A7D6Z2X3</accession>
<evidence type="ECO:0000256" key="1">
    <source>
        <dbReference type="SAM" id="MobiDB-lite"/>
    </source>
</evidence>
<dbReference type="EMBL" id="CP059399">
    <property type="protein sequence ID" value="QLY31506.1"/>
    <property type="molecule type" value="Genomic_DNA"/>
</dbReference>
<reference evidence="2 3" key="1">
    <citation type="submission" date="2020-07" db="EMBL/GenBank/DDBJ databases">
        <authorList>
            <person name="Zhuang K."/>
            <person name="Ran Y."/>
        </authorList>
    </citation>
    <scope>NUCLEOTIDE SEQUENCE [LARGE SCALE GENOMIC DNA]</scope>
    <source>
        <strain evidence="2 3">WCH-YHL-001</strain>
    </source>
</reference>
<proteinExistence type="predicted"/>
<dbReference type="AlphaFoldDB" id="A0A7D6Z2X3"/>
<evidence type="ECO:0000313" key="3">
    <source>
        <dbReference type="Proteomes" id="UP000515512"/>
    </source>
</evidence>
<name>A0A7D6Z2X3_9NOCA</name>
<feature type="region of interest" description="Disordered" evidence="1">
    <location>
        <begin position="92"/>
        <end position="141"/>
    </location>
</feature>
<evidence type="ECO:0000313" key="2">
    <source>
        <dbReference type="EMBL" id="QLY31506.1"/>
    </source>
</evidence>